<evidence type="ECO:0000256" key="2">
    <source>
        <dbReference type="ARBA" id="ARBA00001163"/>
    </source>
</evidence>
<dbReference type="InterPro" id="IPR014306">
    <property type="entry name" value="Hydroxyisourate_hydrolase"/>
</dbReference>
<dbReference type="GO" id="GO:0051997">
    <property type="term" value="F:2-oxo-4-hydroxy-4-carboxy-5-ureidoimidazoline decarboxylase activity"/>
    <property type="evidence" value="ECO:0007669"/>
    <property type="project" value="UniProtKB-EC"/>
</dbReference>
<dbReference type="InterPro" id="IPR036778">
    <property type="entry name" value="OHCU_decarboxylase_sf"/>
</dbReference>
<feature type="domain" description="Oxo-4-hydroxy-4-carboxy-5-ureidoimidazoline decarboxylase" evidence="9">
    <location>
        <begin position="11"/>
        <end position="167"/>
    </location>
</feature>
<comment type="caution">
    <text evidence="10">The sequence shown here is derived from an EMBL/GenBank/DDBJ whole genome shotgun (WGS) entry which is preliminary data.</text>
</comment>
<dbReference type="Gene3D" id="1.10.3330.10">
    <property type="entry name" value="Oxo-4-hydroxy-4-carboxy-5-ureidoimidazoline decarboxylase"/>
    <property type="match status" value="1"/>
</dbReference>
<keyword evidence="7" id="KW-0456">Lyase</keyword>
<dbReference type="SUPFAM" id="SSF158694">
    <property type="entry name" value="UraD-Like"/>
    <property type="match status" value="1"/>
</dbReference>
<dbReference type="EMBL" id="BMZS01000002">
    <property type="protein sequence ID" value="GHD43333.1"/>
    <property type="molecule type" value="Genomic_DNA"/>
</dbReference>
<keyword evidence="5" id="KW-0210">Decarboxylase</keyword>
<dbReference type="NCBIfam" id="TIGR02962">
    <property type="entry name" value="hdxy_isourate"/>
    <property type="match status" value="1"/>
</dbReference>
<evidence type="ECO:0000313" key="11">
    <source>
        <dbReference type="Proteomes" id="UP000630353"/>
    </source>
</evidence>
<dbReference type="GO" id="GO:0006144">
    <property type="term" value="P:purine nucleobase metabolic process"/>
    <property type="evidence" value="ECO:0007669"/>
    <property type="project" value="UniProtKB-KW"/>
</dbReference>
<dbReference type="InterPro" id="IPR018020">
    <property type="entry name" value="OHCU_decarboxylase"/>
</dbReference>
<dbReference type="NCBIfam" id="TIGR03164">
    <property type="entry name" value="UHCUDC"/>
    <property type="match status" value="1"/>
</dbReference>
<sequence length="295" mass="32212">MTDAITLDDLNRLDDAGFVSALGGVFEHAPWVVEAAASGRPYASLADLHAALCAAIRGAPVERRLALVRGHPDLAGKAARAGDLTDESTAEQASAGLDRLTDAEFQRFHELNAAYHARFGFPFIVCVRRHGKESILRRFARRLDNTPEAELATALEEVLRIGALRLDQKVTAADRLPVVGRLSTHVLDTHRGRPAEGVAVELFELWGEERRPVARGMTNADGRTDAPLIAGRPLPIARYELRFDLAGYFAGLEVPLADPPFLDVVPIRFAIAEPEGHYHVPLLATPWGYTTYRGS</sequence>
<protein>
    <recommendedName>
        <fullName evidence="12">2-oxo-4-hydroxy-4-carboxy-5-ureidoimidazoline decarboxylase</fullName>
    </recommendedName>
</protein>
<evidence type="ECO:0008006" key="12">
    <source>
        <dbReference type="Google" id="ProtNLM"/>
    </source>
</evidence>
<dbReference type="Pfam" id="PF09349">
    <property type="entry name" value="OHCU_decarbox"/>
    <property type="match status" value="1"/>
</dbReference>
<keyword evidence="6" id="KW-0378">Hydrolase</keyword>
<accession>A0A919CPI6</accession>
<evidence type="ECO:0000256" key="5">
    <source>
        <dbReference type="ARBA" id="ARBA00022793"/>
    </source>
</evidence>
<dbReference type="Proteomes" id="UP000630353">
    <property type="component" value="Unassembled WGS sequence"/>
</dbReference>
<dbReference type="RefSeq" id="WP_189987767.1">
    <property type="nucleotide sequence ID" value="NZ_BMZS01000002.1"/>
</dbReference>
<dbReference type="InterPro" id="IPR017580">
    <property type="entry name" value="OHCU_decarboxylase-1"/>
</dbReference>
<dbReference type="PANTHER" id="PTHR43466:SF1">
    <property type="entry name" value="2-OXO-4-HYDROXY-4-CARBOXY-5-UREIDOIMIDAZOLINE DECARBOXYLASE-RELATED"/>
    <property type="match status" value="1"/>
</dbReference>
<evidence type="ECO:0000313" key="10">
    <source>
        <dbReference type="EMBL" id="GHD43333.1"/>
    </source>
</evidence>
<evidence type="ECO:0000259" key="8">
    <source>
        <dbReference type="Pfam" id="PF00576"/>
    </source>
</evidence>
<evidence type="ECO:0000256" key="7">
    <source>
        <dbReference type="ARBA" id="ARBA00023239"/>
    </source>
</evidence>
<proteinExistence type="predicted"/>
<evidence type="ECO:0000256" key="4">
    <source>
        <dbReference type="ARBA" id="ARBA00022631"/>
    </source>
</evidence>
<organism evidence="10 11">
    <name type="scientific">Thalassobaculum fulvum</name>
    <dbReference type="NCBI Taxonomy" id="1633335"/>
    <lineage>
        <taxon>Bacteria</taxon>
        <taxon>Pseudomonadati</taxon>
        <taxon>Pseudomonadota</taxon>
        <taxon>Alphaproteobacteria</taxon>
        <taxon>Rhodospirillales</taxon>
        <taxon>Thalassobaculaceae</taxon>
        <taxon>Thalassobaculum</taxon>
    </lineage>
</organism>
<dbReference type="Pfam" id="PF00576">
    <property type="entry name" value="Transthyretin"/>
    <property type="match status" value="1"/>
</dbReference>
<gene>
    <name evidence="10" type="ORF">GCM10017083_09330</name>
</gene>
<comment type="catalytic activity">
    <reaction evidence="1">
        <text>5-hydroxyisourate + H2O = 5-hydroxy-2-oxo-4-ureido-2,5-dihydro-1H-imidazole-5-carboxylate + H(+)</text>
        <dbReference type="Rhea" id="RHEA:23736"/>
        <dbReference type="ChEBI" id="CHEBI:15377"/>
        <dbReference type="ChEBI" id="CHEBI:15378"/>
        <dbReference type="ChEBI" id="CHEBI:18072"/>
        <dbReference type="ChEBI" id="CHEBI:58639"/>
        <dbReference type="EC" id="3.5.2.17"/>
    </reaction>
</comment>
<evidence type="ECO:0000259" key="9">
    <source>
        <dbReference type="Pfam" id="PF09349"/>
    </source>
</evidence>
<dbReference type="InterPro" id="IPR036817">
    <property type="entry name" value="Transthyretin/HIU_hydrolase_sf"/>
</dbReference>
<reference evidence="10" key="2">
    <citation type="submission" date="2020-09" db="EMBL/GenBank/DDBJ databases">
        <authorList>
            <person name="Sun Q."/>
            <person name="Kim S."/>
        </authorList>
    </citation>
    <scope>NUCLEOTIDE SEQUENCE</scope>
    <source>
        <strain evidence="10">KCTC 42651</strain>
    </source>
</reference>
<dbReference type="Gene3D" id="2.60.40.180">
    <property type="entry name" value="Transthyretin/hydroxyisourate hydrolase domain"/>
    <property type="match status" value="1"/>
</dbReference>
<evidence type="ECO:0000256" key="1">
    <source>
        <dbReference type="ARBA" id="ARBA00001043"/>
    </source>
</evidence>
<dbReference type="GO" id="GO:0033971">
    <property type="term" value="F:hydroxyisourate hydrolase activity"/>
    <property type="evidence" value="ECO:0007669"/>
    <property type="project" value="UniProtKB-EC"/>
</dbReference>
<dbReference type="InterPro" id="IPR023416">
    <property type="entry name" value="Transthyretin/HIU_hydrolase_d"/>
</dbReference>
<reference evidence="10" key="1">
    <citation type="journal article" date="2014" name="Int. J. Syst. Evol. Microbiol.">
        <title>Complete genome sequence of Corynebacterium casei LMG S-19264T (=DSM 44701T), isolated from a smear-ripened cheese.</title>
        <authorList>
            <consortium name="US DOE Joint Genome Institute (JGI-PGF)"/>
            <person name="Walter F."/>
            <person name="Albersmeier A."/>
            <person name="Kalinowski J."/>
            <person name="Ruckert C."/>
        </authorList>
    </citation>
    <scope>NUCLEOTIDE SEQUENCE</scope>
    <source>
        <strain evidence="10">KCTC 42651</strain>
    </source>
</reference>
<dbReference type="SUPFAM" id="SSF49472">
    <property type="entry name" value="Transthyretin (synonym: prealbumin)"/>
    <property type="match status" value="1"/>
</dbReference>
<feature type="domain" description="Transthyretin/hydroxyisourate hydrolase" evidence="8">
    <location>
        <begin position="182"/>
        <end position="294"/>
    </location>
</feature>
<dbReference type="PANTHER" id="PTHR43466">
    <property type="entry name" value="2-OXO-4-HYDROXY-4-CARBOXY-5-UREIDOIMIDAZOLINE DECARBOXYLASE-RELATED"/>
    <property type="match status" value="1"/>
</dbReference>
<evidence type="ECO:0000256" key="3">
    <source>
        <dbReference type="ARBA" id="ARBA00004754"/>
    </source>
</evidence>
<dbReference type="InterPro" id="IPR023418">
    <property type="entry name" value="Thyroxine_BS"/>
</dbReference>
<dbReference type="AlphaFoldDB" id="A0A919CPI6"/>
<dbReference type="PROSITE" id="PS00768">
    <property type="entry name" value="TRANSTHYRETIN_1"/>
    <property type="match status" value="1"/>
</dbReference>
<dbReference type="GO" id="GO:0000255">
    <property type="term" value="P:allantoin metabolic process"/>
    <property type="evidence" value="ECO:0007669"/>
    <property type="project" value="InterPro"/>
</dbReference>
<keyword evidence="11" id="KW-1185">Reference proteome</keyword>
<dbReference type="GO" id="GO:0019628">
    <property type="term" value="P:urate catabolic process"/>
    <property type="evidence" value="ECO:0007669"/>
    <property type="project" value="TreeGrafter"/>
</dbReference>
<keyword evidence="4" id="KW-0659">Purine metabolism</keyword>
<evidence type="ECO:0000256" key="6">
    <source>
        <dbReference type="ARBA" id="ARBA00022801"/>
    </source>
</evidence>
<name>A0A919CPI6_9PROT</name>
<comment type="catalytic activity">
    <reaction evidence="2">
        <text>5-hydroxy-2-oxo-4-ureido-2,5-dihydro-1H-imidazole-5-carboxylate + H(+) = (S)-allantoin + CO2</text>
        <dbReference type="Rhea" id="RHEA:26301"/>
        <dbReference type="ChEBI" id="CHEBI:15378"/>
        <dbReference type="ChEBI" id="CHEBI:15678"/>
        <dbReference type="ChEBI" id="CHEBI:16526"/>
        <dbReference type="ChEBI" id="CHEBI:58639"/>
        <dbReference type="EC" id="4.1.1.97"/>
    </reaction>
</comment>
<dbReference type="CDD" id="cd05822">
    <property type="entry name" value="TLP_HIUase"/>
    <property type="match status" value="1"/>
</dbReference>
<comment type="pathway">
    <text evidence="3">Purine metabolism; urate degradation; (S)-allantoin from urate: step 3/3.</text>
</comment>